<protein>
    <recommendedName>
        <fullName evidence="2">Flavodoxin-like domain-containing protein</fullName>
    </recommendedName>
</protein>
<dbReference type="InterPro" id="IPR008254">
    <property type="entry name" value="Flavodoxin/NO_synth"/>
</dbReference>
<dbReference type="PROSITE" id="PS50902">
    <property type="entry name" value="FLAVODOXIN_LIKE"/>
    <property type="match status" value="1"/>
</dbReference>
<feature type="chain" id="PRO_5005791335" description="Flavodoxin-like domain-containing protein" evidence="1">
    <location>
        <begin position="21"/>
        <end position="190"/>
    </location>
</feature>
<dbReference type="SUPFAM" id="SSF52218">
    <property type="entry name" value="Flavoproteins"/>
    <property type="match status" value="1"/>
</dbReference>
<organism evidence="3">
    <name type="scientific">uncultured bacterium 33g20</name>
    <dbReference type="NCBI Taxonomy" id="1701364"/>
    <lineage>
        <taxon>Bacteria</taxon>
        <taxon>environmental samples</taxon>
    </lineage>
</organism>
<dbReference type="PANTHER" id="PTHR39201:SF1">
    <property type="entry name" value="FLAVODOXIN-LIKE DOMAIN-CONTAINING PROTEIN"/>
    <property type="match status" value="1"/>
</dbReference>
<dbReference type="PANTHER" id="PTHR39201">
    <property type="entry name" value="EXPORTED PROTEIN-RELATED"/>
    <property type="match status" value="1"/>
</dbReference>
<dbReference type="AlphaFoldDB" id="A0A0M4BM13"/>
<dbReference type="InterPro" id="IPR029039">
    <property type="entry name" value="Flavoprotein-like_sf"/>
</dbReference>
<feature type="signal peptide" evidence="1">
    <location>
        <begin position="1"/>
        <end position="20"/>
    </location>
</feature>
<feature type="domain" description="Flavodoxin-like" evidence="2">
    <location>
        <begin position="35"/>
        <end position="190"/>
    </location>
</feature>
<sequence>MKQLVLILMSLLTFSCPSKAQKQTADTDRPSDKKILVAYFSCTGTTEKVATAIAKETGGKLYRITPATAYTSSDLDWNNKASRSSVEMTDEKSRPALGGETIDLKDYDVVFLGYPLWWDLCPRPVNTFLEKYDFAGKTVIPFATSGGSSITGSVKQLKKLYPKIEWEEGRLFNSGTANVAGWSKQIIEKL</sequence>
<dbReference type="NCBIfam" id="NF005501">
    <property type="entry name" value="PRK07116.1"/>
    <property type="match status" value="1"/>
</dbReference>
<dbReference type="Gene3D" id="3.40.50.360">
    <property type="match status" value="1"/>
</dbReference>
<name>A0A0M4BM13_9BACT</name>
<dbReference type="GO" id="GO:0010181">
    <property type="term" value="F:FMN binding"/>
    <property type="evidence" value="ECO:0007669"/>
    <property type="project" value="InterPro"/>
</dbReference>
<evidence type="ECO:0000256" key="1">
    <source>
        <dbReference type="SAM" id="SignalP"/>
    </source>
</evidence>
<evidence type="ECO:0000313" key="3">
    <source>
        <dbReference type="EMBL" id="ALB76168.1"/>
    </source>
</evidence>
<accession>A0A0M4BM13</accession>
<proteinExistence type="predicted"/>
<evidence type="ECO:0000259" key="2">
    <source>
        <dbReference type="PROSITE" id="PS50902"/>
    </source>
</evidence>
<dbReference type="PROSITE" id="PS51257">
    <property type="entry name" value="PROKAR_LIPOPROTEIN"/>
    <property type="match status" value="1"/>
</dbReference>
<dbReference type="Pfam" id="PF12682">
    <property type="entry name" value="Flavodoxin_4"/>
    <property type="match status" value="1"/>
</dbReference>
<reference evidence="3" key="1">
    <citation type="journal article" date="2015" name="Proc. Natl. Acad. Sci. U.S.A.">
        <title>Functional metagenomic discovery of bacterial effectors in the human microbiome and isolation of commendamide, a GPCR G2A/132 agonist.</title>
        <authorList>
            <person name="Cohen L.J."/>
            <person name="Kang H.S."/>
            <person name="Chu J."/>
            <person name="Huang Y.H."/>
            <person name="Gordon E.A."/>
            <person name="Reddy B.V."/>
            <person name="Ternei M.A."/>
            <person name="Craig J.W."/>
            <person name="Brady S.F."/>
        </authorList>
    </citation>
    <scope>NUCLEOTIDE SEQUENCE</scope>
</reference>
<keyword evidence="1" id="KW-0732">Signal</keyword>
<dbReference type="EMBL" id="KT336261">
    <property type="protein sequence ID" value="ALB76168.1"/>
    <property type="molecule type" value="Genomic_DNA"/>
</dbReference>